<comment type="caution">
    <text evidence="2">The sequence shown here is derived from an EMBL/GenBank/DDBJ whole genome shotgun (WGS) entry which is preliminary data.</text>
</comment>
<proteinExistence type="predicted"/>
<dbReference type="InterPro" id="IPR036465">
    <property type="entry name" value="vWFA_dom_sf"/>
</dbReference>
<gene>
    <name evidence="2" type="ORF">GRI43_04160</name>
</gene>
<protein>
    <recommendedName>
        <fullName evidence="1">Putative Flp pilus-assembly TadG-like N-terminal domain-containing protein</fullName>
    </recommendedName>
</protein>
<dbReference type="Gene3D" id="3.40.50.410">
    <property type="entry name" value="von Willebrand factor, type A domain"/>
    <property type="match status" value="2"/>
</dbReference>
<reference evidence="2 3" key="1">
    <citation type="submission" date="2019-12" db="EMBL/GenBank/DDBJ databases">
        <title>Genomic-based taxomic classification of the family Erythrobacteraceae.</title>
        <authorList>
            <person name="Xu L."/>
        </authorList>
    </citation>
    <scope>NUCLEOTIDE SEQUENCE [LARGE SCALE GENOMIC DNA]</scope>
    <source>
        <strain evidence="2 3">SW-109</strain>
    </source>
</reference>
<dbReference type="Proteomes" id="UP000471435">
    <property type="component" value="Unassembled WGS sequence"/>
</dbReference>
<keyword evidence="3" id="KW-1185">Reference proteome</keyword>
<evidence type="ECO:0000259" key="1">
    <source>
        <dbReference type="Pfam" id="PF13400"/>
    </source>
</evidence>
<dbReference type="EMBL" id="WTYP01000001">
    <property type="protein sequence ID" value="MXP46589.1"/>
    <property type="molecule type" value="Genomic_DNA"/>
</dbReference>
<organism evidence="2 3">
    <name type="scientific">Pontixanthobacter luteolus</name>
    <dbReference type="NCBI Taxonomy" id="295089"/>
    <lineage>
        <taxon>Bacteria</taxon>
        <taxon>Pseudomonadati</taxon>
        <taxon>Pseudomonadota</taxon>
        <taxon>Alphaproteobacteria</taxon>
        <taxon>Sphingomonadales</taxon>
        <taxon>Erythrobacteraceae</taxon>
        <taxon>Pontixanthobacter</taxon>
    </lineage>
</organism>
<dbReference type="Pfam" id="PF13400">
    <property type="entry name" value="Tad"/>
    <property type="match status" value="1"/>
</dbReference>
<dbReference type="SUPFAM" id="SSF53300">
    <property type="entry name" value="vWA-like"/>
    <property type="match status" value="1"/>
</dbReference>
<evidence type="ECO:0000313" key="2">
    <source>
        <dbReference type="EMBL" id="MXP46589.1"/>
    </source>
</evidence>
<accession>A0A6I4UXE6</accession>
<feature type="domain" description="Putative Flp pilus-assembly TadG-like N-terminal" evidence="1">
    <location>
        <begin position="11"/>
        <end position="55"/>
    </location>
</feature>
<sequence>MLRRLAKDRSGNTLALLAAAILPLLGLVGSGVDMGRAYLVSARLQQACDAGVLAARKKFGTEPTVTGMIPAGTADMGQRFFNTNFRDGMYGSANRDFTMTLEGDFAISGTASADVPTSVMNVFGFDNVPVDVECEAVLNVTALDIMMVLDVTGSMRHTNFGDSSSRIDSLKQTIRGFHGQLEGAKAPGALIRYGFVPYATNVNVGSLLEDSWVADQWLYQTREDTGLRTSVAAKTIWRNWEYVSGDRTPWTLVSTYNATWVPPVGSDEEGYYRCEGAQPANTWTFTDTVESTATDVAIDPPGVETIEYTRRVQNGTRYGTSLNGSSCEIKKATDTNFVETYEKVTFVPAFEKIIYEYDQFSKDVSNWRSETTGCIEERATTQISDYSNVDFSKNLDLDIDLVPTAGDPDTQWKPRYPEIIYARSISSDGSGDFTTPKVRTDEEYAQSGTWWFSDCPAQAQKLQEMTAEEVDAYLATLQPFGATYHDIGMIWGARLISPTGIFASENGDQPGEPKSRHLIFLTDGQTEPYDLAYGAYGVDGLDQRRWDSSASLTLAETIEARFGVACSEVRKRNVTVWVIAFGTYANQAMIDCAGAGRYFEASNAAELNDAFTAIAKSVGDLRLSQ</sequence>
<evidence type="ECO:0000313" key="3">
    <source>
        <dbReference type="Proteomes" id="UP000471435"/>
    </source>
</evidence>
<name>A0A6I4UXE6_9SPHN</name>
<dbReference type="InterPro" id="IPR028087">
    <property type="entry name" value="Tad_N"/>
</dbReference>
<dbReference type="AlphaFoldDB" id="A0A6I4UXE6"/>